<dbReference type="InterPro" id="IPR011050">
    <property type="entry name" value="Pectin_lyase_fold/virulence"/>
</dbReference>
<reference evidence="1 2" key="1">
    <citation type="journal article" date="2015" name="Genome Announc.">
        <title>Draft Genome Sequence of Filamentous Marine Cyanobacterium Lyngbya confervoides Strain BDU141951.</title>
        <authorList>
            <person name="Chandrababunaidu M.M."/>
            <person name="Sen D."/>
            <person name="Tripathy S."/>
        </authorList>
    </citation>
    <scope>NUCLEOTIDE SEQUENCE [LARGE SCALE GENOMIC DNA]</scope>
    <source>
        <strain evidence="1 2">BDU141951</strain>
    </source>
</reference>
<comment type="caution">
    <text evidence="1">The sequence shown here is derived from an EMBL/GenBank/DDBJ whole genome shotgun (WGS) entry which is preliminary data.</text>
</comment>
<dbReference type="InterPro" id="IPR012334">
    <property type="entry name" value="Pectin_lyas_fold"/>
</dbReference>
<dbReference type="RefSeq" id="WP_166279384.1">
    <property type="nucleotide sequence ID" value="NZ_JTHE03000013.1"/>
</dbReference>
<gene>
    <name evidence="1" type="ORF">QQ91_0002060</name>
</gene>
<dbReference type="Gene3D" id="2.160.20.10">
    <property type="entry name" value="Single-stranded right-handed beta-helix, Pectin lyase-like"/>
    <property type="match status" value="1"/>
</dbReference>
<keyword evidence="2" id="KW-1185">Reference proteome</keyword>
<proteinExistence type="predicted"/>
<accession>A0ABD4SYX3</accession>
<name>A0ABD4SYX3_9CYAN</name>
<evidence type="ECO:0000313" key="1">
    <source>
        <dbReference type="EMBL" id="MCM1981616.1"/>
    </source>
</evidence>
<dbReference type="EMBL" id="JTHE03000013">
    <property type="protein sequence ID" value="MCM1981616.1"/>
    <property type="molecule type" value="Genomic_DNA"/>
</dbReference>
<sequence length="209" mass="20673">MATFTVTNNNDSGDGSLRQAILAANATSEADTITFASGLGTIRLASPLTITSSLTIDGDLDNDGFEDITISGDANNNGLNDAEDVRLFSIATTSGSVVLDGLNLTGGRAQGVTGAPGTGNGGGGGFGGALFIEDVGSLTVRNSTFTNNTAIGGNGASGQSGFNGGVGGGSTQSLALKLAPPLTSAQGDRKAYLPSPSKAILEQVLECEP</sequence>
<organism evidence="1 2">
    <name type="scientific">Lyngbya confervoides BDU141951</name>
    <dbReference type="NCBI Taxonomy" id="1574623"/>
    <lineage>
        <taxon>Bacteria</taxon>
        <taxon>Bacillati</taxon>
        <taxon>Cyanobacteriota</taxon>
        <taxon>Cyanophyceae</taxon>
        <taxon>Oscillatoriophycideae</taxon>
        <taxon>Oscillatoriales</taxon>
        <taxon>Microcoleaceae</taxon>
        <taxon>Lyngbya</taxon>
    </lineage>
</organism>
<dbReference type="SUPFAM" id="SSF51126">
    <property type="entry name" value="Pectin lyase-like"/>
    <property type="match status" value="1"/>
</dbReference>
<dbReference type="AlphaFoldDB" id="A0ABD4SYX3"/>
<protein>
    <submittedName>
        <fullName evidence="1">Uncharacterized protein</fullName>
    </submittedName>
</protein>
<dbReference type="Proteomes" id="UP000031561">
    <property type="component" value="Unassembled WGS sequence"/>
</dbReference>
<evidence type="ECO:0000313" key="2">
    <source>
        <dbReference type="Proteomes" id="UP000031561"/>
    </source>
</evidence>